<evidence type="ECO:0000259" key="3">
    <source>
        <dbReference type="Pfam" id="PF13439"/>
    </source>
</evidence>
<organism evidence="4 5">
    <name type="scientific">Rhodonellum ikkaensis</name>
    <dbReference type="NCBI Taxonomy" id="336829"/>
    <lineage>
        <taxon>Bacteria</taxon>
        <taxon>Pseudomonadati</taxon>
        <taxon>Bacteroidota</taxon>
        <taxon>Cytophagia</taxon>
        <taxon>Cytophagales</taxon>
        <taxon>Cytophagaceae</taxon>
        <taxon>Rhodonellum</taxon>
    </lineage>
</organism>
<dbReference type="Proteomes" id="UP000199663">
    <property type="component" value="Unassembled WGS sequence"/>
</dbReference>
<dbReference type="SUPFAM" id="SSF53756">
    <property type="entry name" value="UDP-Glycosyltransferase/glycogen phosphorylase"/>
    <property type="match status" value="1"/>
</dbReference>
<comment type="caution">
    <text evidence="4">The sequence shown here is derived from an EMBL/GenBank/DDBJ whole genome shotgun (WGS) entry which is preliminary data.</text>
</comment>
<dbReference type="CDD" id="cd03811">
    <property type="entry name" value="GT4_GT28_WabH-like"/>
    <property type="match status" value="1"/>
</dbReference>
<dbReference type="Pfam" id="PF00534">
    <property type="entry name" value="Glycos_transf_1"/>
    <property type="match status" value="1"/>
</dbReference>
<dbReference type="Gene3D" id="3.40.50.2000">
    <property type="entry name" value="Glycogen Phosphorylase B"/>
    <property type="match status" value="2"/>
</dbReference>
<protein>
    <submittedName>
        <fullName evidence="4">Glycosyltransferase involved in cell wall bisynthesis</fullName>
    </submittedName>
</protein>
<dbReference type="PANTHER" id="PTHR46401:SF2">
    <property type="entry name" value="GLYCOSYLTRANSFERASE WBBK-RELATED"/>
    <property type="match status" value="1"/>
</dbReference>
<keyword evidence="1" id="KW-0808">Transferase</keyword>
<accession>A0A1H3SZY0</accession>
<proteinExistence type="predicted"/>
<name>A0A1H3SZY0_9BACT</name>
<feature type="domain" description="Glycosyltransferase subfamily 4-like N-terminal" evidence="3">
    <location>
        <begin position="13"/>
        <end position="166"/>
    </location>
</feature>
<feature type="domain" description="Glycosyl transferase family 1" evidence="2">
    <location>
        <begin position="182"/>
        <end position="333"/>
    </location>
</feature>
<evidence type="ECO:0000313" key="5">
    <source>
        <dbReference type="Proteomes" id="UP000199663"/>
    </source>
</evidence>
<dbReference type="RefSeq" id="WP_019599235.1">
    <property type="nucleotide sequence ID" value="NZ_FNQC01000014.1"/>
</dbReference>
<dbReference type="InterPro" id="IPR001296">
    <property type="entry name" value="Glyco_trans_1"/>
</dbReference>
<evidence type="ECO:0000256" key="1">
    <source>
        <dbReference type="ARBA" id="ARBA00022679"/>
    </source>
</evidence>
<evidence type="ECO:0000313" key="4">
    <source>
        <dbReference type="EMBL" id="SDZ43121.1"/>
    </source>
</evidence>
<reference evidence="4 5" key="1">
    <citation type="submission" date="2016-10" db="EMBL/GenBank/DDBJ databases">
        <authorList>
            <person name="Varghese N."/>
            <person name="Submissions S."/>
        </authorList>
    </citation>
    <scope>NUCLEOTIDE SEQUENCE [LARGE SCALE GENOMIC DNA]</scope>
    <source>
        <strain evidence="4 5">DSM 17997</strain>
    </source>
</reference>
<gene>
    <name evidence="4" type="ORF">SAMN05444412_11467</name>
</gene>
<dbReference type="Pfam" id="PF13439">
    <property type="entry name" value="Glyco_transf_4"/>
    <property type="match status" value="1"/>
</dbReference>
<keyword evidence="5" id="KW-1185">Reference proteome</keyword>
<dbReference type="InterPro" id="IPR028098">
    <property type="entry name" value="Glyco_trans_4-like_N"/>
</dbReference>
<dbReference type="EMBL" id="FNQC01000014">
    <property type="protein sequence ID" value="SDZ43121.1"/>
    <property type="molecule type" value="Genomic_DNA"/>
</dbReference>
<evidence type="ECO:0000259" key="2">
    <source>
        <dbReference type="Pfam" id="PF00534"/>
    </source>
</evidence>
<dbReference type="PANTHER" id="PTHR46401">
    <property type="entry name" value="GLYCOSYLTRANSFERASE WBBK-RELATED"/>
    <property type="match status" value="1"/>
</dbReference>
<sequence>MKIIQIIFTLNQGGAERFVLDLSNELAQKHDVHLFIVRNEEEKNDFFKNELDDKVKYRSLGFQYGFKPFDHLKIYKLIKEENPDVVHCHMNTILLVLLPSIFLKEIKFFHTVHNDAKKEAKNLLFSGLRKFFYQKSLIHPITISQESKDSFLRFYGFDNSTLIYNGRKFPEKTGNFLKVKSEIESLKEAPTDLVFLHVARFNEQKNQFMLIRVFNQLIRENNGIILLIVGMGFDFEEAEELVATAGKGIYFLGEKTNVADYYHSADAFCLSSHFEGMPISIIEAFACGCVPICTPVGGITNVVKNGTTGFLSKDTSEASYYLSVKEFLKNPDSIDRNGLKVYFEKNFSIKKCAELYEKTFQKGMKKTTKLLESV</sequence>